<dbReference type="Proteomes" id="UP000199662">
    <property type="component" value="Unassembled WGS sequence"/>
</dbReference>
<protein>
    <submittedName>
        <fullName evidence="7">Divalent anion:Na+ symporter, DASS family</fullName>
    </submittedName>
</protein>
<comment type="subcellular location">
    <subcellularLocation>
        <location evidence="1">Membrane</location>
        <topology evidence="1">Multi-pass membrane protein</topology>
    </subcellularLocation>
</comment>
<dbReference type="GO" id="GO:0016020">
    <property type="term" value="C:membrane"/>
    <property type="evidence" value="ECO:0007669"/>
    <property type="project" value="UniProtKB-SubCell"/>
</dbReference>
<feature type="transmembrane region" description="Helical" evidence="6">
    <location>
        <begin position="33"/>
        <end position="61"/>
    </location>
</feature>
<feature type="transmembrane region" description="Helical" evidence="6">
    <location>
        <begin position="73"/>
        <end position="95"/>
    </location>
</feature>
<dbReference type="EMBL" id="FNZK01000002">
    <property type="protein sequence ID" value="SEI97945.1"/>
    <property type="molecule type" value="Genomic_DNA"/>
</dbReference>
<dbReference type="GO" id="GO:0022857">
    <property type="term" value="F:transmembrane transporter activity"/>
    <property type="evidence" value="ECO:0007669"/>
    <property type="project" value="InterPro"/>
</dbReference>
<proteinExistence type="inferred from homology"/>
<dbReference type="AlphaFoldDB" id="A0A1H6VCM8"/>
<gene>
    <name evidence="7" type="ORF">SAMN05660742_102151</name>
</gene>
<dbReference type="STRING" id="84035.SAMN05660742_102151"/>
<feature type="transmembrane region" description="Helical" evidence="6">
    <location>
        <begin position="210"/>
        <end position="233"/>
    </location>
</feature>
<reference evidence="7 8" key="1">
    <citation type="submission" date="2016-10" db="EMBL/GenBank/DDBJ databases">
        <authorList>
            <person name="de Groot N.N."/>
        </authorList>
    </citation>
    <scope>NUCLEOTIDE SEQUENCE [LARGE SCALE GENOMIC DNA]</scope>
    <source>
        <strain evidence="7 8">DSM 2179</strain>
    </source>
</reference>
<feature type="transmembrane region" description="Helical" evidence="6">
    <location>
        <begin position="6"/>
        <end position="26"/>
    </location>
</feature>
<organism evidence="7 8">
    <name type="scientific">Propionispira arboris</name>
    <dbReference type="NCBI Taxonomy" id="84035"/>
    <lineage>
        <taxon>Bacteria</taxon>
        <taxon>Bacillati</taxon>
        <taxon>Bacillota</taxon>
        <taxon>Negativicutes</taxon>
        <taxon>Selenomonadales</taxon>
        <taxon>Selenomonadaceae</taxon>
        <taxon>Propionispira</taxon>
    </lineage>
</organism>
<feature type="transmembrane region" description="Helical" evidence="6">
    <location>
        <begin position="262"/>
        <end position="280"/>
    </location>
</feature>
<evidence type="ECO:0000256" key="4">
    <source>
        <dbReference type="ARBA" id="ARBA00022989"/>
    </source>
</evidence>
<name>A0A1H6VCM8_9FIRM</name>
<evidence type="ECO:0000256" key="5">
    <source>
        <dbReference type="ARBA" id="ARBA00023136"/>
    </source>
</evidence>
<evidence type="ECO:0000313" key="7">
    <source>
        <dbReference type="EMBL" id="SEI97945.1"/>
    </source>
</evidence>
<evidence type="ECO:0000256" key="2">
    <source>
        <dbReference type="ARBA" id="ARBA00007349"/>
    </source>
</evidence>
<dbReference type="PIRSF" id="PIRSF002457">
    <property type="entry name" value="DASS"/>
    <property type="match status" value="1"/>
</dbReference>
<dbReference type="PANTHER" id="PTHR42826">
    <property type="entry name" value="DICARBOXYLATE TRANSPORTER 2.1, CHLOROPLASTIC"/>
    <property type="match status" value="1"/>
</dbReference>
<keyword evidence="4 6" id="KW-1133">Transmembrane helix</keyword>
<keyword evidence="8" id="KW-1185">Reference proteome</keyword>
<feature type="transmembrane region" description="Helical" evidence="6">
    <location>
        <begin position="286"/>
        <end position="307"/>
    </location>
</feature>
<feature type="transmembrane region" description="Helical" evidence="6">
    <location>
        <begin position="180"/>
        <end position="204"/>
    </location>
</feature>
<dbReference type="NCBIfam" id="TIGR00785">
    <property type="entry name" value="dass"/>
    <property type="match status" value="1"/>
</dbReference>
<evidence type="ECO:0000256" key="6">
    <source>
        <dbReference type="SAM" id="Phobius"/>
    </source>
</evidence>
<evidence type="ECO:0000313" key="8">
    <source>
        <dbReference type="Proteomes" id="UP000199662"/>
    </source>
</evidence>
<keyword evidence="5 6" id="KW-0472">Membrane</keyword>
<dbReference type="Pfam" id="PF00939">
    <property type="entry name" value="Na_sulph_symp"/>
    <property type="match status" value="1"/>
</dbReference>
<accession>A0A1H6VCM8</accession>
<keyword evidence="3 6" id="KW-0812">Transmembrane</keyword>
<sequence>MNNLTRGLLVLLLGILIWFCPVPNGLPLEAWRLFAIFVSVIAGFILQPLPIGAIAFIGLTFTTFANILKPEEALSGFSGDTIWLIVSAFLFARAFTKSGLGRRIAYLLIKRIGDSTLKIGYTLALTELIIAPATPSNTARGGGIVYPIARSLAAAFQSEPGASANRVGCYLIQVGYQANIITSAMFMTSMAANPLIALLAAQTLHIELTWGMWAAASSVPGILSLLIIPYFLYKVYPPEVTHTPEAKILAEKELQSMGSMTFAEKVVAAVFVGALLLWGTAQYTDLNATVVAMLAVSVMLMTKVLEWKDVLEEKGAWDTFIWMGSLISLADYLSKLGFIPWVANVVSASMPGISWVPVFFLVVAIYMYAQYGFASMTAHVVSMYAALVSVAVCAGAPPYLTALALGFASSLCGSLTHYAAGSAPIYFGSGYITQSTWWKQGFIVSVINLIIWLGIGGVWWKVLGLW</sequence>
<evidence type="ECO:0000256" key="3">
    <source>
        <dbReference type="ARBA" id="ARBA00022692"/>
    </source>
</evidence>
<feature type="transmembrane region" description="Helical" evidence="6">
    <location>
        <begin position="441"/>
        <end position="460"/>
    </location>
</feature>
<dbReference type="InterPro" id="IPR001898">
    <property type="entry name" value="SLC13A/DASS"/>
</dbReference>
<feature type="transmembrane region" description="Helical" evidence="6">
    <location>
        <begin position="319"/>
        <end position="342"/>
    </location>
</feature>
<feature type="transmembrane region" description="Helical" evidence="6">
    <location>
        <begin position="381"/>
        <end position="400"/>
    </location>
</feature>
<comment type="similarity">
    <text evidence="2">Belongs to the SLC13A/DASS transporter (TC 2.A.47) family. DIT1 subfamily.</text>
</comment>
<dbReference type="InterPro" id="IPR030676">
    <property type="entry name" value="CitT-rel"/>
</dbReference>
<evidence type="ECO:0000256" key="1">
    <source>
        <dbReference type="ARBA" id="ARBA00004141"/>
    </source>
</evidence>
<feature type="transmembrane region" description="Helical" evidence="6">
    <location>
        <begin position="348"/>
        <end position="369"/>
    </location>
</feature>
<dbReference type="RefSeq" id="WP_091828930.1">
    <property type="nucleotide sequence ID" value="NZ_FNZK01000002.1"/>
</dbReference>